<accession>A0AA49GJX9</accession>
<dbReference type="SUPFAM" id="SSF48208">
    <property type="entry name" value="Six-hairpin glycosidases"/>
    <property type="match status" value="1"/>
</dbReference>
<dbReference type="Gene3D" id="1.50.10.10">
    <property type="match status" value="1"/>
</dbReference>
<reference evidence="1" key="2">
    <citation type="journal article" date="2024" name="Antonie Van Leeuwenhoek">
        <title>Roseihalotalea indica gen. nov., sp. nov., a halophilic Bacteroidetes from mesopelagic Southwest Indian Ocean with higher carbohydrate metabolic potential.</title>
        <authorList>
            <person name="Chen B."/>
            <person name="Zhang M."/>
            <person name="Lin D."/>
            <person name="Ye J."/>
            <person name="Tang K."/>
        </authorList>
    </citation>
    <scope>NUCLEOTIDE SEQUENCE</scope>
    <source>
        <strain evidence="1">TK19036</strain>
    </source>
</reference>
<dbReference type="AlphaFoldDB" id="A0AA49GJX9"/>
<dbReference type="EMBL" id="CP120682">
    <property type="protein sequence ID" value="WKN36230.1"/>
    <property type="molecule type" value="Genomic_DNA"/>
</dbReference>
<reference evidence="1" key="1">
    <citation type="journal article" date="2023" name="Comput. Struct. Biotechnol. J.">
        <title>Discovery of a novel marine Bacteroidetes with a rich repertoire of carbohydrate-active enzymes.</title>
        <authorList>
            <person name="Chen B."/>
            <person name="Liu G."/>
            <person name="Chen Q."/>
            <person name="Wang H."/>
            <person name="Liu L."/>
            <person name="Tang K."/>
        </authorList>
    </citation>
    <scope>NUCLEOTIDE SEQUENCE</scope>
    <source>
        <strain evidence="1">TK19036</strain>
    </source>
</reference>
<evidence type="ECO:0008006" key="2">
    <source>
        <dbReference type="Google" id="ProtNLM"/>
    </source>
</evidence>
<dbReference type="InterPro" id="IPR012341">
    <property type="entry name" value="6hp_glycosidase-like_sf"/>
</dbReference>
<name>A0AA49GJX9_9BACT</name>
<protein>
    <recommendedName>
        <fullName evidence="2">Glycoside hydrolase family 65</fullName>
    </recommendedName>
</protein>
<dbReference type="InterPro" id="IPR008928">
    <property type="entry name" value="6-hairpin_glycosidase_sf"/>
</dbReference>
<proteinExistence type="predicted"/>
<sequence length="711" mass="81251">MNTALNRISCLVIGIIILTNIHALAQIDRKAVVDRHKVRLTSVDTLGSFTLGNGKFAMTMDVTGLQTFPTAYQNGIPLGTQSEWGWHSFPAKRDYAIEETLVPLKSHGREVPYARQWPSNSSQGEAANYIRQNPHRIHLAQVGWKITKKDGREVGISDIQHIEQELDLWNGELVSRFEVEGEPVQVVSVVSPQTDKLAVWVKSPLLGQGRLSLSVNYPYPTDQFADEAVRYDAAEQQRLTLSTNNPKNIQIRRQLDSTRYFSSITSSVNVKAEKQLYGFTLVPEASDQEEWSFTVLFSPEKDRKPERTFEETQLMTYEHYHQFWNSGGMIDFGDVNDPRAKEIERRMVLSLYLTKVNCGGMSPPQETGLTYNSWYGRPHMEMAWWHGVHFALWGRPELLENHMDWYLRNVGIARKIAQRQGFKGVRWQKMTDNQGGETVSSVGSYLIWQQPHIIYFAELIYRANSSREVLSKYAAVLEQTADFMADFAWHDDASDRYVLGPGVIPAQERFDPNTTVNPTYELAYWRWALEAAQRWRERMGSSRKPEWDNVLDKLSSLPQKNGVYLATESAPDSYTNPEYMTDHPSVFGAYGMLPKTDGLDIKVMNKTFDKIWSDWHWEDTWGWDFPMTAMTATRLNEPEKAIESLLMPITTNTYLVNGHNYQDERLRLYMPGNGGLLSALALMAAGADQVPPEAGFPSDWNIRHEGLVKMP</sequence>
<dbReference type="GO" id="GO:0005975">
    <property type="term" value="P:carbohydrate metabolic process"/>
    <property type="evidence" value="ECO:0007669"/>
    <property type="project" value="InterPro"/>
</dbReference>
<gene>
    <name evidence="1" type="ORF">K4G66_28090</name>
</gene>
<organism evidence="1">
    <name type="scientific">Roseihalotalea indica</name>
    <dbReference type="NCBI Taxonomy" id="2867963"/>
    <lineage>
        <taxon>Bacteria</taxon>
        <taxon>Pseudomonadati</taxon>
        <taxon>Bacteroidota</taxon>
        <taxon>Cytophagia</taxon>
        <taxon>Cytophagales</taxon>
        <taxon>Catalimonadaceae</taxon>
        <taxon>Roseihalotalea</taxon>
    </lineage>
</organism>
<evidence type="ECO:0000313" key="1">
    <source>
        <dbReference type="EMBL" id="WKN36230.1"/>
    </source>
</evidence>